<dbReference type="Gene3D" id="3.90.180.10">
    <property type="entry name" value="Medium-chain alcohol dehydrogenases, catalytic domain"/>
    <property type="match status" value="1"/>
</dbReference>
<evidence type="ECO:0000256" key="9">
    <source>
        <dbReference type="ARBA" id="ARBA00039783"/>
    </source>
</evidence>
<dbReference type="OrthoDB" id="2148442at2759"/>
<dbReference type="PANTHER" id="PTHR43161:SF12">
    <property type="entry name" value="L-ARABINITOL 4-DEHYDROGENASE"/>
    <property type="match status" value="1"/>
</dbReference>
<keyword evidence="6" id="KW-0560">Oxidoreductase</keyword>
<dbReference type="InterPro" id="IPR002328">
    <property type="entry name" value="ADH_Zn_CS"/>
</dbReference>
<proteinExistence type="inferred from homology"/>
<dbReference type="Pfam" id="PF00107">
    <property type="entry name" value="ADH_zinc_N"/>
    <property type="match status" value="1"/>
</dbReference>
<evidence type="ECO:0000313" key="14">
    <source>
        <dbReference type="EMBL" id="OCF24875.1"/>
    </source>
</evidence>
<dbReference type="PROSITE" id="PS00059">
    <property type="entry name" value="ADH_ZINC"/>
    <property type="match status" value="1"/>
</dbReference>
<evidence type="ECO:0000256" key="7">
    <source>
        <dbReference type="ARBA" id="ARBA00023027"/>
    </source>
</evidence>
<dbReference type="GO" id="GO:0003939">
    <property type="term" value="F:L-iditol 2-dehydrogenase (NAD+) activity"/>
    <property type="evidence" value="ECO:0007669"/>
    <property type="project" value="TreeGrafter"/>
</dbReference>
<evidence type="ECO:0000256" key="3">
    <source>
        <dbReference type="ARBA" id="ARBA00011881"/>
    </source>
</evidence>
<protein>
    <recommendedName>
        <fullName evidence="9">L-arabinitol 4-dehydrogenase</fullName>
        <ecNumber evidence="8">1.1.1.12</ecNumber>
    </recommendedName>
</protein>
<accession>A0A1B9G1H9</accession>
<name>A0A1B9G1H9_9TREE</name>
<dbReference type="EMBL" id="CP144545">
    <property type="protein sequence ID" value="WVW84372.1"/>
    <property type="molecule type" value="Genomic_DNA"/>
</dbReference>
<evidence type="ECO:0000256" key="4">
    <source>
        <dbReference type="ARBA" id="ARBA00022723"/>
    </source>
</evidence>
<evidence type="ECO:0000256" key="2">
    <source>
        <dbReference type="ARBA" id="ARBA00008072"/>
    </source>
</evidence>
<evidence type="ECO:0000256" key="5">
    <source>
        <dbReference type="ARBA" id="ARBA00022833"/>
    </source>
</evidence>
<evidence type="ECO:0000256" key="8">
    <source>
        <dbReference type="ARBA" id="ARBA00038954"/>
    </source>
</evidence>
<keyword evidence="5 11" id="KW-0862">Zinc</keyword>
<dbReference type="PANTHER" id="PTHR43161">
    <property type="entry name" value="SORBITOL DEHYDROGENASE"/>
    <property type="match status" value="1"/>
</dbReference>
<comment type="cofactor">
    <cofactor evidence="1 11">
        <name>Zn(2+)</name>
        <dbReference type="ChEBI" id="CHEBI:29105"/>
    </cofactor>
</comment>
<dbReference type="GO" id="GO:0008270">
    <property type="term" value="F:zinc ion binding"/>
    <property type="evidence" value="ECO:0007669"/>
    <property type="project" value="InterPro"/>
</dbReference>
<dbReference type="InterPro" id="IPR013154">
    <property type="entry name" value="ADH-like_N"/>
</dbReference>
<dbReference type="RefSeq" id="XP_019045945.1">
    <property type="nucleotide sequence ID" value="XM_019192948.1"/>
</dbReference>
<dbReference type="FunFam" id="3.40.50.720:FF:000068">
    <property type="entry name" value="Sorbitol dehydrogenase"/>
    <property type="match status" value="1"/>
</dbReference>
<keyword evidence="4 11" id="KW-0479">Metal-binding</keyword>
<feature type="domain" description="Alcohol dehydrogenase-like N-terminal" evidence="13">
    <location>
        <begin position="71"/>
        <end position="186"/>
    </location>
</feature>
<dbReference type="STRING" id="1296100.A0A1B9G1H9"/>
<comment type="similarity">
    <text evidence="2 11">Belongs to the zinc-containing alcohol dehydrogenase family.</text>
</comment>
<comment type="catalytic activity">
    <reaction evidence="10">
        <text>L-arabinitol + NAD(+) = L-xylulose + NADH + H(+)</text>
        <dbReference type="Rhea" id="RHEA:16381"/>
        <dbReference type="ChEBI" id="CHEBI:15378"/>
        <dbReference type="ChEBI" id="CHEBI:17399"/>
        <dbReference type="ChEBI" id="CHEBI:18403"/>
        <dbReference type="ChEBI" id="CHEBI:57540"/>
        <dbReference type="ChEBI" id="CHEBI:57945"/>
        <dbReference type="EC" id="1.1.1.12"/>
    </reaction>
</comment>
<dbReference type="SUPFAM" id="SSF51735">
    <property type="entry name" value="NAD(P)-binding Rossmann-fold domains"/>
    <property type="match status" value="1"/>
</dbReference>
<dbReference type="SUPFAM" id="SSF50129">
    <property type="entry name" value="GroES-like"/>
    <property type="match status" value="1"/>
</dbReference>
<gene>
    <name evidence="14" type="ORF">I302_06336</name>
    <name evidence="15" type="ORF">I302_106406</name>
</gene>
<reference evidence="15" key="4">
    <citation type="submission" date="2024-02" db="EMBL/GenBank/DDBJ databases">
        <title>Comparative genomics of Cryptococcus and Kwoniella reveals pathogenesis evolution and contrasting modes of karyotype evolution via chromosome fusion or intercentromeric recombination.</title>
        <authorList>
            <person name="Coelho M.A."/>
            <person name="David-Palma M."/>
            <person name="Shea T."/>
            <person name="Bowers K."/>
            <person name="McGinley-Smith S."/>
            <person name="Mohammad A.W."/>
            <person name="Gnirke A."/>
            <person name="Yurkov A.M."/>
            <person name="Nowrousian M."/>
            <person name="Sun S."/>
            <person name="Cuomo C.A."/>
            <person name="Heitman J."/>
        </authorList>
    </citation>
    <scope>NUCLEOTIDE SEQUENCE</scope>
    <source>
        <strain evidence="15">CBS 10118</strain>
    </source>
</reference>
<dbReference type="GeneID" id="30210735"/>
<reference evidence="14" key="3">
    <citation type="submission" date="2014-01" db="EMBL/GenBank/DDBJ databases">
        <title>Evolution of pathogenesis and genome organization in the Tremellales.</title>
        <authorList>
            <person name="Cuomo C."/>
            <person name="Litvintseva A."/>
            <person name="Heitman J."/>
            <person name="Chen Y."/>
            <person name="Sun S."/>
            <person name="Springer D."/>
            <person name="Dromer F."/>
            <person name="Young S."/>
            <person name="Zeng Q."/>
            <person name="Chapman S."/>
            <person name="Gujja S."/>
            <person name="Saif S."/>
            <person name="Birren B."/>
        </authorList>
    </citation>
    <scope>NUCLEOTIDE SEQUENCE</scope>
    <source>
        <strain evidence="14">CBS 10118</strain>
    </source>
</reference>
<dbReference type="Proteomes" id="UP000092730">
    <property type="component" value="Chromosome 5"/>
</dbReference>
<evidence type="ECO:0000256" key="1">
    <source>
        <dbReference type="ARBA" id="ARBA00001947"/>
    </source>
</evidence>
<dbReference type="VEuPathDB" id="FungiDB:I302_06336"/>
<dbReference type="EC" id="1.1.1.12" evidence="8"/>
<keyword evidence="7" id="KW-0520">NAD</keyword>
<dbReference type="InterPro" id="IPR013149">
    <property type="entry name" value="ADH-like_C"/>
</dbReference>
<dbReference type="GO" id="GO:0006062">
    <property type="term" value="P:sorbitol catabolic process"/>
    <property type="evidence" value="ECO:0007669"/>
    <property type="project" value="TreeGrafter"/>
</dbReference>
<reference evidence="14" key="1">
    <citation type="submission" date="2013-07" db="EMBL/GenBank/DDBJ databases">
        <title>The Genome Sequence of Cryptococcus bestiolae CBS10118.</title>
        <authorList>
            <consortium name="The Broad Institute Genome Sequencing Platform"/>
            <person name="Cuomo C."/>
            <person name="Litvintseva A."/>
            <person name="Chen Y."/>
            <person name="Heitman J."/>
            <person name="Sun S."/>
            <person name="Springer D."/>
            <person name="Dromer F."/>
            <person name="Young S.K."/>
            <person name="Zeng Q."/>
            <person name="Gargeya S."/>
            <person name="Fitzgerald M."/>
            <person name="Abouelleil A."/>
            <person name="Alvarado L."/>
            <person name="Berlin A.M."/>
            <person name="Chapman S.B."/>
            <person name="Dewar J."/>
            <person name="Goldberg J."/>
            <person name="Griggs A."/>
            <person name="Gujja S."/>
            <person name="Hansen M."/>
            <person name="Howarth C."/>
            <person name="Imamovic A."/>
            <person name="Larimer J."/>
            <person name="McCowan C."/>
            <person name="Murphy C."/>
            <person name="Pearson M."/>
            <person name="Priest M."/>
            <person name="Roberts A."/>
            <person name="Saif S."/>
            <person name="Shea T."/>
            <person name="Sykes S."/>
            <person name="Wortman J."/>
            <person name="Nusbaum C."/>
            <person name="Birren B."/>
        </authorList>
    </citation>
    <scope>NUCLEOTIDE SEQUENCE [LARGE SCALE GENOMIC DNA]</scope>
    <source>
        <strain evidence="14">CBS 10118</strain>
    </source>
</reference>
<dbReference type="AlphaFoldDB" id="A0A1B9G1H9"/>
<dbReference type="InterPro" id="IPR045306">
    <property type="entry name" value="SDH-like"/>
</dbReference>
<evidence type="ECO:0000256" key="10">
    <source>
        <dbReference type="ARBA" id="ARBA00049317"/>
    </source>
</evidence>
<evidence type="ECO:0000259" key="12">
    <source>
        <dbReference type="Pfam" id="PF00107"/>
    </source>
</evidence>
<dbReference type="GO" id="GO:0050019">
    <property type="term" value="F:L-arabinitol 4-dehydrogenase activity"/>
    <property type="evidence" value="ECO:0007669"/>
    <property type="project" value="UniProtKB-EC"/>
</dbReference>
<comment type="subunit">
    <text evidence="3">Homotetramer.</text>
</comment>
<dbReference type="EMBL" id="KI894022">
    <property type="protein sequence ID" value="OCF24875.1"/>
    <property type="molecule type" value="Genomic_DNA"/>
</dbReference>
<evidence type="ECO:0000256" key="11">
    <source>
        <dbReference type="RuleBase" id="RU361277"/>
    </source>
</evidence>
<sequence length="396" mass="42753">MCPNRPNPSSTTISHWQKRFSVTAESQSKIQIIPEYDEQTLNDKTLNIACAYAPNAELKMLNKPIPKAEFGEVVLHVRATGICGSDVHFWKHGHIGDDYVHQPCGAGHESAGEIIEIGEGVSAEWKVGDRVAIEAGIPCGLPSCQFCLKGRYNACPKMIFFSSPPIHGTLTRFHAHPAAWLHRLPDNVSYQEGALCEPLAVALAGLQRAAVSLGDPVLICGAGPIGLVTLLSAHAAGCFPIIITDLVASRLEIAKSLVPTVQTLKIEREWSSSDIAEKVKSIGGDAPVEVALECTGIESSITAAIYSVNFGGKVFVIGQGPTVQSYPVGYCSMNEIDLQFQFRYAHQYPKALRLVSGGLINLKPLITHRFPLEKAKDAFAVAGDYSQNSIKVQILD</sequence>
<evidence type="ECO:0000256" key="6">
    <source>
        <dbReference type="ARBA" id="ARBA00023002"/>
    </source>
</evidence>
<dbReference type="InterPro" id="IPR011032">
    <property type="entry name" value="GroES-like_sf"/>
</dbReference>
<organism evidence="14">
    <name type="scientific">Kwoniella bestiolae CBS 10118</name>
    <dbReference type="NCBI Taxonomy" id="1296100"/>
    <lineage>
        <taxon>Eukaryota</taxon>
        <taxon>Fungi</taxon>
        <taxon>Dikarya</taxon>
        <taxon>Basidiomycota</taxon>
        <taxon>Agaricomycotina</taxon>
        <taxon>Tremellomycetes</taxon>
        <taxon>Tremellales</taxon>
        <taxon>Cryptococcaceae</taxon>
        <taxon>Kwoniella</taxon>
    </lineage>
</organism>
<dbReference type="Pfam" id="PF08240">
    <property type="entry name" value="ADH_N"/>
    <property type="match status" value="1"/>
</dbReference>
<dbReference type="CDD" id="cd05285">
    <property type="entry name" value="sorbitol_DH"/>
    <property type="match status" value="1"/>
</dbReference>
<evidence type="ECO:0000313" key="15">
    <source>
        <dbReference type="EMBL" id="WVW84372.1"/>
    </source>
</evidence>
<keyword evidence="16" id="KW-1185">Reference proteome</keyword>
<dbReference type="Gene3D" id="3.40.50.720">
    <property type="entry name" value="NAD(P)-binding Rossmann-like Domain"/>
    <property type="match status" value="1"/>
</dbReference>
<dbReference type="InterPro" id="IPR036291">
    <property type="entry name" value="NAD(P)-bd_dom_sf"/>
</dbReference>
<dbReference type="KEGG" id="kbi:30210735"/>
<evidence type="ECO:0000313" key="16">
    <source>
        <dbReference type="Proteomes" id="UP000092730"/>
    </source>
</evidence>
<feature type="domain" description="Alcohol dehydrogenase-like C-terminal" evidence="12">
    <location>
        <begin position="224"/>
        <end position="356"/>
    </location>
</feature>
<reference evidence="15" key="2">
    <citation type="submission" date="2013-07" db="EMBL/GenBank/DDBJ databases">
        <authorList>
            <consortium name="The Broad Institute Genome Sequencing Platform"/>
            <person name="Cuomo C."/>
            <person name="Litvintseva A."/>
            <person name="Chen Y."/>
            <person name="Heitman J."/>
            <person name="Sun S."/>
            <person name="Springer D."/>
            <person name="Dromer F."/>
            <person name="Young S.K."/>
            <person name="Zeng Q."/>
            <person name="Gargeya S."/>
            <person name="Fitzgerald M."/>
            <person name="Abouelleil A."/>
            <person name="Alvarado L."/>
            <person name="Berlin A.M."/>
            <person name="Chapman S.B."/>
            <person name="Dewar J."/>
            <person name="Goldberg J."/>
            <person name="Griggs A."/>
            <person name="Gujja S."/>
            <person name="Hansen M."/>
            <person name="Howarth C."/>
            <person name="Imamovic A."/>
            <person name="Larimer J."/>
            <person name="McCowan C."/>
            <person name="Murphy C."/>
            <person name="Pearson M."/>
            <person name="Priest M."/>
            <person name="Roberts A."/>
            <person name="Saif S."/>
            <person name="Shea T."/>
            <person name="Sykes S."/>
            <person name="Wortman J."/>
            <person name="Nusbaum C."/>
            <person name="Birren B."/>
        </authorList>
    </citation>
    <scope>NUCLEOTIDE SEQUENCE</scope>
    <source>
        <strain evidence="15">CBS 10118</strain>
    </source>
</reference>
<evidence type="ECO:0000259" key="13">
    <source>
        <dbReference type="Pfam" id="PF08240"/>
    </source>
</evidence>